<proteinExistence type="predicted"/>
<accession>A0A3N4K5V3</accession>
<evidence type="ECO:0000313" key="3">
    <source>
        <dbReference type="Proteomes" id="UP000276215"/>
    </source>
</evidence>
<dbReference type="Proteomes" id="UP000276215">
    <property type="component" value="Unassembled WGS sequence"/>
</dbReference>
<sequence>MLRFEDDGNPGHPGLKNVLSTRWTPGCNDLRTIRHESGREPAGDIDYGAFQPMNPLALSAVSSLGSQDVEEEAISYYRDAVIQGGDGLPSQLQVPGKNVIDLERIERGLDTRTTVMLRNIPNKVDQQTLKEYVDTTSKAQYNFLYLRIGMSAMLATRSLTLSIHSTSLSLLRQNLGLNGTSLTQKRFWM</sequence>
<dbReference type="Pfam" id="PF04059">
    <property type="entry name" value="RRM_2"/>
    <property type="match status" value="1"/>
</dbReference>
<dbReference type="OrthoDB" id="417481at2759"/>
<keyword evidence="3" id="KW-1185">Reference proteome</keyword>
<evidence type="ECO:0000313" key="2">
    <source>
        <dbReference type="EMBL" id="RPB05773.1"/>
    </source>
</evidence>
<dbReference type="STRING" id="1336337.A0A3N4K5V3"/>
<protein>
    <recommendedName>
        <fullName evidence="1">Mei2-like C-terminal RNA recognition motif domain-containing protein</fullName>
    </recommendedName>
</protein>
<evidence type="ECO:0000259" key="1">
    <source>
        <dbReference type="Pfam" id="PF04059"/>
    </source>
</evidence>
<gene>
    <name evidence="2" type="ORF">L873DRAFT_539233</name>
</gene>
<dbReference type="InterPro" id="IPR007201">
    <property type="entry name" value="Mei2-like_Rrm_C"/>
</dbReference>
<reference evidence="2 3" key="1">
    <citation type="journal article" date="2018" name="Nat. Ecol. Evol.">
        <title>Pezizomycetes genomes reveal the molecular basis of ectomycorrhizal truffle lifestyle.</title>
        <authorList>
            <person name="Murat C."/>
            <person name="Payen T."/>
            <person name="Noel B."/>
            <person name="Kuo A."/>
            <person name="Morin E."/>
            <person name="Chen J."/>
            <person name="Kohler A."/>
            <person name="Krizsan K."/>
            <person name="Balestrini R."/>
            <person name="Da Silva C."/>
            <person name="Montanini B."/>
            <person name="Hainaut M."/>
            <person name="Levati E."/>
            <person name="Barry K.W."/>
            <person name="Belfiori B."/>
            <person name="Cichocki N."/>
            <person name="Clum A."/>
            <person name="Dockter R.B."/>
            <person name="Fauchery L."/>
            <person name="Guy J."/>
            <person name="Iotti M."/>
            <person name="Le Tacon F."/>
            <person name="Lindquist E.A."/>
            <person name="Lipzen A."/>
            <person name="Malagnac F."/>
            <person name="Mello A."/>
            <person name="Molinier V."/>
            <person name="Miyauchi S."/>
            <person name="Poulain J."/>
            <person name="Riccioni C."/>
            <person name="Rubini A."/>
            <person name="Sitrit Y."/>
            <person name="Splivallo R."/>
            <person name="Traeger S."/>
            <person name="Wang M."/>
            <person name="Zifcakova L."/>
            <person name="Wipf D."/>
            <person name="Zambonelli A."/>
            <person name="Paolocci F."/>
            <person name="Nowrousian M."/>
            <person name="Ottonello S."/>
            <person name="Baldrian P."/>
            <person name="Spatafora J.W."/>
            <person name="Henrissat B."/>
            <person name="Nagy L.G."/>
            <person name="Aury J.M."/>
            <person name="Wincker P."/>
            <person name="Grigoriev I.V."/>
            <person name="Bonfante P."/>
            <person name="Martin F.M."/>
        </authorList>
    </citation>
    <scope>NUCLEOTIDE SEQUENCE [LARGE SCALE GENOMIC DNA]</scope>
    <source>
        <strain evidence="2 3">120613-1</strain>
    </source>
</reference>
<feature type="domain" description="Mei2-like C-terminal RNA recognition motif" evidence="1">
    <location>
        <begin position="112"/>
        <end position="150"/>
    </location>
</feature>
<dbReference type="AlphaFoldDB" id="A0A3N4K5V3"/>
<organism evidence="2 3">
    <name type="scientific">Choiromyces venosus 120613-1</name>
    <dbReference type="NCBI Taxonomy" id="1336337"/>
    <lineage>
        <taxon>Eukaryota</taxon>
        <taxon>Fungi</taxon>
        <taxon>Dikarya</taxon>
        <taxon>Ascomycota</taxon>
        <taxon>Pezizomycotina</taxon>
        <taxon>Pezizomycetes</taxon>
        <taxon>Pezizales</taxon>
        <taxon>Tuberaceae</taxon>
        <taxon>Choiromyces</taxon>
    </lineage>
</organism>
<dbReference type="EMBL" id="ML120352">
    <property type="protein sequence ID" value="RPB05773.1"/>
    <property type="molecule type" value="Genomic_DNA"/>
</dbReference>
<name>A0A3N4K5V3_9PEZI</name>